<organism evidence="4">
    <name type="scientific">Onchocerca ochengi</name>
    <name type="common">Filarial nematode worm</name>
    <dbReference type="NCBI Taxonomy" id="42157"/>
    <lineage>
        <taxon>Eukaryota</taxon>
        <taxon>Metazoa</taxon>
        <taxon>Ecdysozoa</taxon>
        <taxon>Nematoda</taxon>
        <taxon>Chromadorea</taxon>
        <taxon>Rhabditida</taxon>
        <taxon>Spirurina</taxon>
        <taxon>Spiruromorpha</taxon>
        <taxon>Filarioidea</taxon>
        <taxon>Onchocercidae</taxon>
        <taxon>Onchocerca</taxon>
    </lineage>
</organism>
<evidence type="ECO:0000313" key="2">
    <source>
        <dbReference type="EMBL" id="VDK65969.1"/>
    </source>
</evidence>
<dbReference type="WBParaSite" id="nOo.2.0.1.t02288-RA">
    <property type="protein sequence ID" value="nOo.2.0.1.t02288-RA"/>
    <property type="gene ID" value="nOo.2.0.1.g02288"/>
</dbReference>
<protein>
    <submittedName>
        <fullName evidence="4">H15 domain-containing protein</fullName>
    </submittedName>
</protein>
<evidence type="ECO:0000313" key="4">
    <source>
        <dbReference type="WBParaSite" id="nOo.2.0.1.t02288-RA"/>
    </source>
</evidence>
<keyword evidence="3" id="KW-1185">Reference proteome</keyword>
<gene>
    <name evidence="2" type="ORF">NOO_LOCUS2288</name>
</gene>
<proteinExistence type="predicted"/>
<dbReference type="OrthoDB" id="10507289at2759"/>
<feature type="region of interest" description="Disordered" evidence="1">
    <location>
        <begin position="30"/>
        <end position="50"/>
    </location>
</feature>
<reference evidence="2 3" key="2">
    <citation type="submission" date="2018-08" db="EMBL/GenBank/DDBJ databases">
        <authorList>
            <person name="Laetsch R D."/>
            <person name="Stevens L."/>
            <person name="Kumar S."/>
            <person name="Blaxter L. M."/>
        </authorList>
    </citation>
    <scope>NUCLEOTIDE SEQUENCE [LARGE SCALE GENOMIC DNA]</scope>
</reference>
<dbReference type="EMBL" id="UYRW01000347">
    <property type="protein sequence ID" value="VDK65969.1"/>
    <property type="molecule type" value="Genomic_DNA"/>
</dbReference>
<sequence>MSEHGQAVQNISDDETAEQYSNPVIPQEQSMNQSAAVAGSDDPMNSGAHNPTVFSATSTYAIELATPLLSYLRRRRIIALHCNNSQAPRYHGSDNSRSHDERCSPYDSIWKQYLQRLYLSSARRTQYVIYHLLALASCNSLCAANPGRLLNLRITPRVWVSKVIKDLFQSGELRPSTSSTGTVERGVEYSLADAADQGPPAKKPRQNIFLKLFY</sequence>
<reference evidence="4" key="1">
    <citation type="submission" date="2016-06" db="UniProtKB">
        <authorList>
            <consortium name="WormBaseParasite"/>
        </authorList>
    </citation>
    <scope>IDENTIFICATION</scope>
</reference>
<evidence type="ECO:0000313" key="3">
    <source>
        <dbReference type="Proteomes" id="UP000271087"/>
    </source>
</evidence>
<name>A0A182E2T6_ONCOC</name>
<accession>A0A182E2T6</accession>
<dbReference type="Proteomes" id="UP000271087">
    <property type="component" value="Unassembled WGS sequence"/>
</dbReference>
<evidence type="ECO:0000256" key="1">
    <source>
        <dbReference type="SAM" id="MobiDB-lite"/>
    </source>
</evidence>
<dbReference type="AlphaFoldDB" id="A0A182E2T6"/>